<comment type="caution">
    <text evidence="5">The sequence shown here is derived from an EMBL/GenBank/DDBJ whole genome shotgun (WGS) entry which is preliminary data.</text>
</comment>
<dbReference type="Proteomes" id="UP001629953">
    <property type="component" value="Unassembled WGS sequence"/>
</dbReference>
<name>A0ABW9GBQ0_9GAMM</name>
<dbReference type="RefSeq" id="WP_408625209.1">
    <property type="nucleotide sequence ID" value="NZ_JBEQCT010000013.1"/>
</dbReference>
<feature type="domain" description="DprA winged helix" evidence="3">
    <location>
        <begin position="305"/>
        <end position="358"/>
    </location>
</feature>
<proteinExistence type="inferred from homology"/>
<dbReference type="PANTHER" id="PTHR43022">
    <property type="entry name" value="PROTEIN SMF"/>
    <property type="match status" value="1"/>
</dbReference>
<evidence type="ECO:0000313" key="6">
    <source>
        <dbReference type="Proteomes" id="UP001629953"/>
    </source>
</evidence>
<dbReference type="PANTHER" id="PTHR43022:SF1">
    <property type="entry name" value="PROTEIN SMF"/>
    <property type="match status" value="1"/>
</dbReference>
<dbReference type="EMBL" id="JBEQCT010000013">
    <property type="protein sequence ID" value="MFM2486907.1"/>
    <property type="molecule type" value="Genomic_DNA"/>
</dbReference>
<dbReference type="NCBIfam" id="TIGR00732">
    <property type="entry name" value="dprA"/>
    <property type="match status" value="1"/>
</dbReference>
<dbReference type="Pfam" id="PF02481">
    <property type="entry name" value="DNA_processg_A"/>
    <property type="match status" value="1"/>
</dbReference>
<dbReference type="Pfam" id="PF17782">
    <property type="entry name" value="WHD_DprA"/>
    <property type="match status" value="1"/>
</dbReference>
<comment type="similarity">
    <text evidence="1">Belongs to the DprA/Smf family.</text>
</comment>
<dbReference type="InterPro" id="IPR003488">
    <property type="entry name" value="DprA"/>
</dbReference>
<gene>
    <name evidence="5" type="primary">dprA</name>
    <name evidence="5" type="ORF">ABUE30_17895</name>
</gene>
<evidence type="ECO:0000259" key="2">
    <source>
        <dbReference type="Pfam" id="PF02481"/>
    </source>
</evidence>
<evidence type="ECO:0000259" key="3">
    <source>
        <dbReference type="Pfam" id="PF17782"/>
    </source>
</evidence>
<dbReference type="InterPro" id="IPR041614">
    <property type="entry name" value="DprA_WH"/>
</dbReference>
<evidence type="ECO:0000313" key="5">
    <source>
        <dbReference type="EMBL" id="MFM2486907.1"/>
    </source>
</evidence>
<sequence length="366" mass="39799">MNTGAISHILLRLVAVAGIGPKRLQRVLEHIPIDQLSQVSAAQLYELGWSKRQVGNFEQGCQELEQAQNWLAQSSTHHLVTLADVEYPARLKEIPLPPPVLFVRGHVDCLSAPQVAMVGSRQAGYSAKEQVRRLAYELAEVGLVITSGLALGIDSAAHYGALLAGQTIAVMGTGIDRIYPARHRQLAEQICQQGALVSEFLPGCPPKAQQFPRRNRVISGLSIGIVVGEAAARSGSLITARYALEQNRELFAIPGNIDNPLSEGPHQLIQHGAKLVTSTADILNELIWLIPDFLDNKCAPSDNSCQQQLPRDELLDNVGYETTTLDQVVERSLLPVEYVVGKLIELEIAGEIASVPGGYVRSRRNP</sequence>
<reference evidence="5 6" key="1">
    <citation type="journal article" date="2013" name="Int. J. Syst. Evol. Microbiol.">
        <title>Celerinatantimonas yamalensis sp. nov., a cold-adapted diazotrophic bacterium from a cold permafrost brine.</title>
        <authorList>
            <person name="Shcherbakova V."/>
            <person name="Chuvilskaya N."/>
            <person name="Rivkina E."/>
            <person name="Demidov N."/>
            <person name="Uchaeva V."/>
            <person name="Suetin S."/>
            <person name="Suzina N."/>
            <person name="Gilichinsky D."/>
        </authorList>
    </citation>
    <scope>NUCLEOTIDE SEQUENCE [LARGE SCALE GENOMIC DNA]</scope>
    <source>
        <strain evidence="5 6">C7</strain>
    </source>
</reference>
<dbReference type="Gene3D" id="1.10.10.10">
    <property type="entry name" value="Winged helix-like DNA-binding domain superfamily/Winged helix DNA-binding domain"/>
    <property type="match status" value="1"/>
</dbReference>
<accession>A0ABW9GBQ0</accession>
<feature type="domain" description="Smf/DprA SAM" evidence="4">
    <location>
        <begin position="8"/>
        <end position="58"/>
    </location>
</feature>
<feature type="domain" description="Smf/DprA SLOG" evidence="2">
    <location>
        <begin position="79"/>
        <end position="286"/>
    </location>
</feature>
<dbReference type="SUPFAM" id="SSF102405">
    <property type="entry name" value="MCP/YpsA-like"/>
    <property type="match status" value="1"/>
</dbReference>
<dbReference type="InterPro" id="IPR057666">
    <property type="entry name" value="DrpA_SLOG"/>
</dbReference>
<evidence type="ECO:0000259" key="4">
    <source>
        <dbReference type="Pfam" id="PF25317"/>
    </source>
</evidence>
<organism evidence="5 6">
    <name type="scientific">Celerinatantimonas yamalensis</name>
    <dbReference type="NCBI Taxonomy" id="559956"/>
    <lineage>
        <taxon>Bacteria</taxon>
        <taxon>Pseudomonadati</taxon>
        <taxon>Pseudomonadota</taxon>
        <taxon>Gammaproteobacteria</taxon>
        <taxon>Celerinatantimonadaceae</taxon>
        <taxon>Celerinatantimonas</taxon>
    </lineage>
</organism>
<dbReference type="Gene3D" id="3.40.50.450">
    <property type="match status" value="1"/>
</dbReference>
<protein>
    <submittedName>
        <fullName evidence="5">DNA-processing protein DprA</fullName>
    </submittedName>
</protein>
<keyword evidence="6" id="KW-1185">Reference proteome</keyword>
<dbReference type="InterPro" id="IPR036388">
    <property type="entry name" value="WH-like_DNA-bd_sf"/>
</dbReference>
<dbReference type="Pfam" id="PF25317">
    <property type="entry name" value="SAM_SMF"/>
    <property type="match status" value="1"/>
</dbReference>
<dbReference type="InterPro" id="IPR057338">
    <property type="entry name" value="DprA_SAM"/>
</dbReference>
<evidence type="ECO:0000256" key="1">
    <source>
        <dbReference type="ARBA" id="ARBA00006525"/>
    </source>
</evidence>